<evidence type="ECO:0000313" key="4">
    <source>
        <dbReference type="Proteomes" id="UP001606300"/>
    </source>
</evidence>
<feature type="signal peptide" evidence="2">
    <location>
        <begin position="1"/>
        <end position="18"/>
    </location>
</feature>
<feature type="region of interest" description="Disordered" evidence="1">
    <location>
        <begin position="19"/>
        <end position="38"/>
    </location>
</feature>
<keyword evidence="2" id="KW-0732">Signal</keyword>
<dbReference type="SUPFAM" id="SSF74653">
    <property type="entry name" value="TolA/TonB C-terminal domain"/>
    <property type="match status" value="1"/>
</dbReference>
<proteinExistence type="predicted"/>
<dbReference type="EMBL" id="JBIGHY010000016">
    <property type="protein sequence ID" value="MFG6417100.1"/>
    <property type="molecule type" value="Genomic_DNA"/>
</dbReference>
<reference evidence="3 4" key="1">
    <citation type="submission" date="2024-09" db="EMBL/GenBank/DDBJ databases">
        <title>Novel species of the genus Pelomonas and Roseateles isolated from streams.</title>
        <authorList>
            <person name="Lu H."/>
        </authorList>
    </citation>
    <scope>NUCLEOTIDE SEQUENCE [LARGE SCALE GENOMIC DNA]</scope>
    <source>
        <strain evidence="3 4">DC23W</strain>
    </source>
</reference>
<organism evidence="3 4">
    <name type="scientific">Pelomonas dachongensis</name>
    <dbReference type="NCBI Taxonomy" id="3299029"/>
    <lineage>
        <taxon>Bacteria</taxon>
        <taxon>Pseudomonadati</taxon>
        <taxon>Pseudomonadota</taxon>
        <taxon>Betaproteobacteria</taxon>
        <taxon>Burkholderiales</taxon>
        <taxon>Sphaerotilaceae</taxon>
        <taxon>Roseateles</taxon>
    </lineage>
</organism>
<feature type="chain" id="PRO_5046677150" evidence="2">
    <location>
        <begin position="19"/>
        <end position="115"/>
    </location>
</feature>
<comment type="caution">
    <text evidence="3">The sequence shown here is derived from an EMBL/GenBank/DDBJ whole genome shotgun (WGS) entry which is preliminary data.</text>
</comment>
<gene>
    <name evidence="3" type="ORF">ACG02S_24700</name>
</gene>
<sequence>MKPLVLLKLLLAAFTAQAADNPPPATPDAPAAIRLPKGRCPTMPVPKVPLTLRDGEHVLTARFLLKADGRIENIRVEGRSPPSWARAVTDAIAGYRCLPAEADQEIESEFRIKSS</sequence>
<keyword evidence="4" id="KW-1185">Reference proteome</keyword>
<evidence type="ECO:0000313" key="3">
    <source>
        <dbReference type="EMBL" id="MFG6417100.1"/>
    </source>
</evidence>
<protein>
    <submittedName>
        <fullName evidence="3">Energy transducer TonB</fullName>
    </submittedName>
</protein>
<evidence type="ECO:0000256" key="2">
    <source>
        <dbReference type="SAM" id="SignalP"/>
    </source>
</evidence>
<evidence type="ECO:0000256" key="1">
    <source>
        <dbReference type="SAM" id="MobiDB-lite"/>
    </source>
</evidence>
<accession>A0ABW7EUG6</accession>
<dbReference type="Proteomes" id="UP001606300">
    <property type="component" value="Unassembled WGS sequence"/>
</dbReference>
<name>A0ABW7EUG6_9BURK</name>
<dbReference type="RefSeq" id="WP_394473160.1">
    <property type="nucleotide sequence ID" value="NZ_JBIGHY010000016.1"/>
</dbReference>